<reference evidence="1 2" key="1">
    <citation type="submission" date="2020-08" db="EMBL/GenBank/DDBJ databases">
        <title>Genomic Encyclopedia of Type Strains, Phase IV (KMG-IV): sequencing the most valuable type-strain genomes for metagenomic binning, comparative biology and taxonomic classification.</title>
        <authorList>
            <person name="Goeker M."/>
        </authorList>
    </citation>
    <scope>NUCLEOTIDE SEQUENCE [LARGE SCALE GENOMIC DNA]</scope>
    <source>
        <strain evidence="1 2">DSM 17976</strain>
    </source>
</reference>
<organism evidence="1 2">
    <name type="scientific">Runella defluvii</name>
    <dbReference type="NCBI Taxonomy" id="370973"/>
    <lineage>
        <taxon>Bacteria</taxon>
        <taxon>Pseudomonadati</taxon>
        <taxon>Bacteroidota</taxon>
        <taxon>Cytophagia</taxon>
        <taxon>Cytophagales</taxon>
        <taxon>Spirosomataceae</taxon>
        <taxon>Runella</taxon>
    </lineage>
</organism>
<accession>A0A7W5ZMX7</accession>
<proteinExistence type="predicted"/>
<sequence>MVGFKINLLIFSFLPFLNSDVGTPRKVKLQFIFAVPKTARKQ</sequence>
<evidence type="ECO:0000313" key="1">
    <source>
        <dbReference type="EMBL" id="MBB3839783.1"/>
    </source>
</evidence>
<gene>
    <name evidence="1" type="ORF">FHS57_003794</name>
</gene>
<dbReference type="Proteomes" id="UP000541352">
    <property type="component" value="Unassembled WGS sequence"/>
</dbReference>
<comment type="caution">
    <text evidence="1">The sequence shown here is derived from an EMBL/GenBank/DDBJ whole genome shotgun (WGS) entry which is preliminary data.</text>
</comment>
<dbReference type="EMBL" id="JACIBY010000008">
    <property type="protein sequence ID" value="MBB3839783.1"/>
    <property type="molecule type" value="Genomic_DNA"/>
</dbReference>
<dbReference type="AlphaFoldDB" id="A0A7W5ZMX7"/>
<name>A0A7W5ZMX7_9BACT</name>
<evidence type="ECO:0000313" key="2">
    <source>
        <dbReference type="Proteomes" id="UP000541352"/>
    </source>
</evidence>
<keyword evidence="2" id="KW-1185">Reference proteome</keyword>
<protein>
    <submittedName>
        <fullName evidence="1">Uncharacterized protein</fullName>
    </submittedName>
</protein>